<evidence type="ECO:0000313" key="3">
    <source>
        <dbReference type="Proteomes" id="UP000298602"/>
    </source>
</evidence>
<dbReference type="PANTHER" id="PTHR47649">
    <property type="entry name" value="RIBONUCLEASE D"/>
    <property type="match status" value="1"/>
</dbReference>
<dbReference type="InterPro" id="IPR044876">
    <property type="entry name" value="HRDC_dom_sf"/>
</dbReference>
<dbReference type="EMBL" id="CP040098">
    <property type="protein sequence ID" value="QCQ23251.1"/>
    <property type="molecule type" value="Genomic_DNA"/>
</dbReference>
<gene>
    <name evidence="2" type="ORF">FDQ92_14360</name>
</gene>
<dbReference type="SUPFAM" id="SSF53098">
    <property type="entry name" value="Ribonuclease H-like"/>
    <property type="match status" value="1"/>
</dbReference>
<dbReference type="Proteomes" id="UP000298602">
    <property type="component" value="Chromosome"/>
</dbReference>
<dbReference type="InterPro" id="IPR051086">
    <property type="entry name" value="RNase_D-like"/>
</dbReference>
<evidence type="ECO:0000259" key="1">
    <source>
        <dbReference type="PROSITE" id="PS50967"/>
    </source>
</evidence>
<reference evidence="2 3" key="2">
    <citation type="submission" date="2019-05" db="EMBL/GenBank/DDBJ databases">
        <authorList>
            <person name="Suflita J.M."/>
            <person name="Marks C.R."/>
        </authorList>
    </citation>
    <scope>NUCLEOTIDE SEQUENCE [LARGE SCALE GENOMIC DNA]</scope>
    <source>
        <strain evidence="2 3">ALDC</strain>
    </source>
</reference>
<dbReference type="Pfam" id="PF01612">
    <property type="entry name" value="DNA_pol_A_exo1"/>
    <property type="match status" value="1"/>
</dbReference>
<protein>
    <submittedName>
        <fullName evidence="2">Ribonuclease D</fullName>
    </submittedName>
</protein>
<dbReference type="InterPro" id="IPR010997">
    <property type="entry name" value="HRDC-like_sf"/>
</dbReference>
<dbReference type="AlphaFoldDB" id="A0A4V1ERY4"/>
<dbReference type="OrthoDB" id="144122at2"/>
<accession>A0A4V1ERY4</accession>
<dbReference type="PANTHER" id="PTHR47649:SF1">
    <property type="entry name" value="RIBONUCLEASE D"/>
    <property type="match status" value="1"/>
</dbReference>
<dbReference type="KEGG" id="dax:FDQ92_14360"/>
<dbReference type="SMART" id="SM00341">
    <property type="entry name" value="HRDC"/>
    <property type="match status" value="1"/>
</dbReference>
<dbReference type="InterPro" id="IPR012337">
    <property type="entry name" value="RNaseH-like_sf"/>
</dbReference>
<dbReference type="GO" id="GO:0003676">
    <property type="term" value="F:nucleic acid binding"/>
    <property type="evidence" value="ECO:0007669"/>
    <property type="project" value="InterPro"/>
</dbReference>
<dbReference type="PROSITE" id="PS50967">
    <property type="entry name" value="HRDC"/>
    <property type="match status" value="1"/>
</dbReference>
<evidence type="ECO:0000313" key="2">
    <source>
        <dbReference type="EMBL" id="QCQ23251.1"/>
    </source>
</evidence>
<dbReference type="InterPro" id="IPR002121">
    <property type="entry name" value="HRDC_dom"/>
</dbReference>
<dbReference type="SUPFAM" id="SSF47819">
    <property type="entry name" value="HRDC-like"/>
    <property type="match status" value="1"/>
</dbReference>
<dbReference type="InterPro" id="IPR002562">
    <property type="entry name" value="3'-5'_exonuclease_dom"/>
</dbReference>
<name>A0A4V1ERY4_9BACT</name>
<dbReference type="GO" id="GO:0000166">
    <property type="term" value="F:nucleotide binding"/>
    <property type="evidence" value="ECO:0007669"/>
    <property type="project" value="InterPro"/>
</dbReference>
<dbReference type="CDD" id="cd06142">
    <property type="entry name" value="RNaseD_exo"/>
    <property type="match status" value="1"/>
</dbReference>
<reference evidence="2 3" key="1">
    <citation type="submission" date="2019-05" db="EMBL/GenBank/DDBJ databases">
        <title>The Complete Genome Sequence of the n-alkane-degrading Desulfoglaeba alkanexedens ALDC reveals multiple alkylsuccinate synthase gene clusters.</title>
        <authorList>
            <person name="Callaghan A.V."/>
            <person name="Davidova I.A."/>
            <person name="Duncan K.E."/>
            <person name="Morris B."/>
            <person name="McInerney M.J."/>
        </authorList>
    </citation>
    <scope>NUCLEOTIDE SEQUENCE [LARGE SCALE GENOMIC DNA]</scope>
    <source>
        <strain evidence="2 3">ALDC</strain>
    </source>
</reference>
<dbReference type="GO" id="GO:0008408">
    <property type="term" value="F:3'-5' exonuclease activity"/>
    <property type="evidence" value="ECO:0007669"/>
    <property type="project" value="InterPro"/>
</dbReference>
<dbReference type="SMART" id="SM00474">
    <property type="entry name" value="35EXOc"/>
    <property type="match status" value="1"/>
</dbReference>
<proteinExistence type="predicted"/>
<dbReference type="GO" id="GO:0006139">
    <property type="term" value="P:nucleobase-containing compound metabolic process"/>
    <property type="evidence" value="ECO:0007669"/>
    <property type="project" value="InterPro"/>
</dbReference>
<dbReference type="InterPro" id="IPR036397">
    <property type="entry name" value="RNaseH_sf"/>
</dbReference>
<dbReference type="Gene3D" id="1.10.150.80">
    <property type="entry name" value="HRDC domain"/>
    <property type="match status" value="1"/>
</dbReference>
<sequence>MTAPPFDTFIVQEASGEDNAERPCHMVATPEDFRRLMEQLRGEGHIAVDTESNGFYAYFERVCVIQLSVASQDFVLDVLALDDLKPLGALLADPGIEKIFHAAANDIGSLKRDFDFQFANVFDTAIACKLLGHRRLGLAATLEREFGVRLDKKCQRCDWGRRPLTEEQVVYACQDTRYLVALRHRLAERLEKEGLLEKAAEAFEAVCRQSAPRGRFPPNGYVKIRGFKTLEAEGRRAARELYQLRDQMARSADKAPFRVMTNDVIFRLARNRPQNLSELARIKGLPRQFRKGRLAEKILHAVQ</sequence>
<dbReference type="Gene3D" id="3.30.420.10">
    <property type="entry name" value="Ribonuclease H-like superfamily/Ribonuclease H"/>
    <property type="match status" value="1"/>
</dbReference>
<organism evidence="2 3">
    <name type="scientific">Desulfoglaeba alkanexedens ALDC</name>
    <dbReference type="NCBI Taxonomy" id="980445"/>
    <lineage>
        <taxon>Bacteria</taxon>
        <taxon>Pseudomonadati</taxon>
        <taxon>Thermodesulfobacteriota</taxon>
        <taxon>Syntrophobacteria</taxon>
        <taxon>Syntrophobacterales</taxon>
        <taxon>Syntrophobacteraceae</taxon>
        <taxon>Desulfoglaeba</taxon>
    </lineage>
</organism>
<dbReference type="RefSeq" id="WP_137425530.1">
    <property type="nucleotide sequence ID" value="NZ_CP040098.1"/>
</dbReference>
<keyword evidence="3" id="KW-1185">Reference proteome</keyword>
<feature type="domain" description="HRDC" evidence="1">
    <location>
        <begin position="231"/>
        <end position="303"/>
    </location>
</feature>
<dbReference type="Pfam" id="PF00570">
    <property type="entry name" value="HRDC"/>
    <property type="match status" value="1"/>
</dbReference>